<evidence type="ECO:0000256" key="1">
    <source>
        <dbReference type="ARBA" id="ARBA00010257"/>
    </source>
</evidence>
<keyword evidence="4" id="KW-0547">Nucleotide-binding</keyword>
<keyword evidence="7" id="KW-0131">Cell cycle</keyword>
<comment type="caution">
    <text evidence="10">The sequence shown here is derived from an EMBL/GenBank/DDBJ whole genome shotgun (WGS) entry which is preliminary data.</text>
</comment>
<dbReference type="PANTHER" id="PTHR43384">
    <property type="entry name" value="SEPTUM SITE-DETERMINING PROTEIN MIND HOMOLOG, CHLOROPLASTIC-RELATED"/>
    <property type="match status" value="1"/>
</dbReference>
<dbReference type="GO" id="GO:0016887">
    <property type="term" value="F:ATP hydrolysis activity"/>
    <property type="evidence" value="ECO:0007669"/>
    <property type="project" value="InterPro"/>
</dbReference>
<dbReference type="InterPro" id="IPR010223">
    <property type="entry name" value="MinD"/>
</dbReference>
<evidence type="ECO:0000256" key="6">
    <source>
        <dbReference type="ARBA" id="ARBA00023210"/>
    </source>
</evidence>
<proteinExistence type="inferred from homology"/>
<name>A0A845QIT2_9FIRM</name>
<reference evidence="10 11" key="1">
    <citation type="submission" date="2018-08" db="EMBL/GenBank/DDBJ databases">
        <title>Murine metabolic-syndrome-specific gut microbial biobank.</title>
        <authorList>
            <person name="Liu C."/>
        </authorList>
    </citation>
    <scope>NUCLEOTIDE SEQUENCE [LARGE SCALE GENOMIC DNA]</scope>
    <source>
        <strain evidence="10 11">28</strain>
    </source>
</reference>
<evidence type="ECO:0000256" key="8">
    <source>
        <dbReference type="ARBA" id="ARBA00025436"/>
    </source>
</evidence>
<dbReference type="InterPro" id="IPR027417">
    <property type="entry name" value="P-loop_NTPase"/>
</dbReference>
<evidence type="ECO:0000256" key="3">
    <source>
        <dbReference type="ARBA" id="ARBA00022618"/>
    </source>
</evidence>
<evidence type="ECO:0000256" key="4">
    <source>
        <dbReference type="ARBA" id="ARBA00022741"/>
    </source>
</evidence>
<dbReference type="GO" id="GO:0005524">
    <property type="term" value="F:ATP binding"/>
    <property type="evidence" value="ECO:0007669"/>
    <property type="project" value="UniProtKB-KW"/>
</dbReference>
<keyword evidence="6" id="KW-0717">Septation</keyword>
<dbReference type="InterPro" id="IPR050625">
    <property type="entry name" value="ParA/MinD_ATPase"/>
</dbReference>
<dbReference type="Proteomes" id="UP000446866">
    <property type="component" value="Unassembled WGS sequence"/>
</dbReference>
<comment type="function">
    <text evidence="8">ATPase required for the correct placement of the division site. Cell division inhibitors MinC and MinD act in concert to form an inhibitor capable of blocking formation of the polar Z ring septums. Rapidly oscillates between the poles of the cell to destabilize FtsZ filaments that have formed before they mature into polar Z rings.</text>
</comment>
<dbReference type="InterPro" id="IPR025501">
    <property type="entry name" value="MinD_FleN"/>
</dbReference>
<accession>A0A845QIT2</accession>
<dbReference type="Pfam" id="PF10609">
    <property type="entry name" value="ParA"/>
    <property type="match status" value="1"/>
</dbReference>
<evidence type="ECO:0000256" key="9">
    <source>
        <dbReference type="ARBA" id="ARBA00032845"/>
    </source>
</evidence>
<gene>
    <name evidence="10" type="primary">minD</name>
    <name evidence="10" type="ORF">D0435_05010</name>
</gene>
<dbReference type="SUPFAM" id="SSF52540">
    <property type="entry name" value="P-loop containing nucleoside triphosphate hydrolases"/>
    <property type="match status" value="1"/>
</dbReference>
<evidence type="ECO:0000256" key="5">
    <source>
        <dbReference type="ARBA" id="ARBA00022840"/>
    </source>
</evidence>
<dbReference type="AlphaFoldDB" id="A0A845QIT2"/>
<dbReference type="PIRSF" id="PIRSF003092">
    <property type="entry name" value="MinD"/>
    <property type="match status" value="1"/>
</dbReference>
<sequence length="245" mass="27040">MGKAFLIASGKGGTGKSMFAVNFGATLAKGGAKVVILDLDLGLRNLDLYFGLENNVVYDVYDVLTGVCRIKQALIRDKRFDDLYLMAASPTRDDGTLTPLHMKVLCEKLKNTYDYVIIDAPSGIDDGLVLSSAGADTAIIVTTPEYSALRDADAVDRQLLKLGIKERFVILNKVVAEMMSAGYMPRLREITAMLQPPFAGVIQFDENIQISMNLGIPIVLKEDTYIEENFEHIVERIEKQQSELV</sequence>
<keyword evidence="5" id="KW-0067">ATP-binding</keyword>
<dbReference type="GO" id="GO:0009898">
    <property type="term" value="C:cytoplasmic side of plasma membrane"/>
    <property type="evidence" value="ECO:0007669"/>
    <property type="project" value="TreeGrafter"/>
</dbReference>
<dbReference type="PANTHER" id="PTHR43384:SF6">
    <property type="entry name" value="SEPTUM SITE-DETERMINING PROTEIN MIND HOMOLOG, CHLOROPLASTIC"/>
    <property type="match status" value="1"/>
</dbReference>
<dbReference type="GO" id="GO:0005829">
    <property type="term" value="C:cytosol"/>
    <property type="evidence" value="ECO:0007669"/>
    <property type="project" value="TreeGrafter"/>
</dbReference>
<evidence type="ECO:0000256" key="7">
    <source>
        <dbReference type="ARBA" id="ARBA00023306"/>
    </source>
</evidence>
<dbReference type="EMBL" id="QXWK01000008">
    <property type="protein sequence ID" value="NBH61011.1"/>
    <property type="molecule type" value="Genomic_DNA"/>
</dbReference>
<dbReference type="Gene3D" id="3.40.50.300">
    <property type="entry name" value="P-loop containing nucleotide triphosphate hydrolases"/>
    <property type="match status" value="1"/>
</dbReference>
<dbReference type="GO" id="GO:0000917">
    <property type="term" value="P:division septum assembly"/>
    <property type="evidence" value="ECO:0007669"/>
    <property type="project" value="UniProtKB-KW"/>
</dbReference>
<evidence type="ECO:0000313" key="11">
    <source>
        <dbReference type="Proteomes" id="UP000446866"/>
    </source>
</evidence>
<dbReference type="RefSeq" id="WP_160201283.1">
    <property type="nucleotide sequence ID" value="NZ_QXWK01000008.1"/>
</dbReference>
<dbReference type="NCBIfam" id="TIGR01968">
    <property type="entry name" value="minD_bact"/>
    <property type="match status" value="1"/>
</dbReference>
<evidence type="ECO:0000313" key="10">
    <source>
        <dbReference type="EMBL" id="NBH61011.1"/>
    </source>
</evidence>
<comment type="similarity">
    <text evidence="1">Belongs to the ParA family. MinD subfamily.</text>
</comment>
<dbReference type="GO" id="GO:0051782">
    <property type="term" value="P:negative regulation of cell division"/>
    <property type="evidence" value="ECO:0007669"/>
    <property type="project" value="TreeGrafter"/>
</dbReference>
<evidence type="ECO:0000256" key="2">
    <source>
        <dbReference type="ARBA" id="ARBA00016887"/>
    </source>
</evidence>
<protein>
    <recommendedName>
        <fullName evidence="2">Septum site-determining protein MinD</fullName>
    </recommendedName>
    <alternativeName>
        <fullName evidence="9">Cell division inhibitor MinD</fullName>
    </alternativeName>
</protein>
<keyword evidence="3" id="KW-0132">Cell division</keyword>
<dbReference type="InterPro" id="IPR033756">
    <property type="entry name" value="YlxH/NBP35"/>
</dbReference>
<organism evidence="10 11">
    <name type="scientific">Anaerotruncus colihominis</name>
    <dbReference type="NCBI Taxonomy" id="169435"/>
    <lineage>
        <taxon>Bacteria</taxon>
        <taxon>Bacillati</taxon>
        <taxon>Bacillota</taxon>
        <taxon>Clostridia</taxon>
        <taxon>Eubacteriales</taxon>
        <taxon>Oscillospiraceae</taxon>
        <taxon>Anaerotruncus</taxon>
    </lineage>
</organism>
<keyword evidence="11" id="KW-1185">Reference proteome</keyword>